<protein>
    <submittedName>
        <fullName evidence="3">Uncharacterized protein</fullName>
    </submittedName>
</protein>
<comment type="similarity">
    <text evidence="1">Belongs to the CDC123 family.</text>
</comment>
<organism evidence="3 4">
    <name type="scientific">Serendipita vermifera MAFF 305830</name>
    <dbReference type="NCBI Taxonomy" id="933852"/>
    <lineage>
        <taxon>Eukaryota</taxon>
        <taxon>Fungi</taxon>
        <taxon>Dikarya</taxon>
        <taxon>Basidiomycota</taxon>
        <taxon>Agaricomycotina</taxon>
        <taxon>Agaricomycetes</taxon>
        <taxon>Sebacinales</taxon>
        <taxon>Serendipitaceae</taxon>
        <taxon>Serendipita</taxon>
    </lineage>
</organism>
<feature type="compositionally biased region" description="Basic and acidic residues" evidence="2">
    <location>
        <begin position="59"/>
        <end position="68"/>
    </location>
</feature>
<name>A0A0C2XQ30_SERVB</name>
<keyword evidence="4" id="KW-1185">Reference proteome</keyword>
<dbReference type="OrthoDB" id="360540at2759"/>
<evidence type="ECO:0000313" key="3">
    <source>
        <dbReference type="EMBL" id="KIM31062.1"/>
    </source>
</evidence>
<reference evidence="3 4" key="1">
    <citation type="submission" date="2014-04" db="EMBL/GenBank/DDBJ databases">
        <authorList>
            <consortium name="DOE Joint Genome Institute"/>
            <person name="Kuo A."/>
            <person name="Zuccaro A."/>
            <person name="Kohler A."/>
            <person name="Nagy L.G."/>
            <person name="Floudas D."/>
            <person name="Copeland A."/>
            <person name="Barry K.W."/>
            <person name="Cichocki N."/>
            <person name="Veneault-Fourrey C."/>
            <person name="LaButti K."/>
            <person name="Lindquist E.A."/>
            <person name="Lipzen A."/>
            <person name="Lundell T."/>
            <person name="Morin E."/>
            <person name="Murat C."/>
            <person name="Sun H."/>
            <person name="Tunlid A."/>
            <person name="Henrissat B."/>
            <person name="Grigoriev I.V."/>
            <person name="Hibbett D.S."/>
            <person name="Martin F."/>
            <person name="Nordberg H.P."/>
            <person name="Cantor M.N."/>
            <person name="Hua S.X."/>
        </authorList>
    </citation>
    <scope>NUCLEOTIDE SEQUENCE [LARGE SCALE GENOMIC DNA]</scope>
    <source>
        <strain evidence="3 4">MAFF 305830</strain>
    </source>
</reference>
<accession>A0A0C2XQ30</accession>
<dbReference type="Pfam" id="PF07065">
    <property type="entry name" value="D123"/>
    <property type="match status" value="1"/>
</dbReference>
<dbReference type="InterPro" id="IPR009772">
    <property type="entry name" value="CDC123"/>
</dbReference>
<feature type="region of interest" description="Disordered" evidence="2">
    <location>
        <begin position="58"/>
        <end position="85"/>
    </location>
</feature>
<dbReference type="STRING" id="933852.A0A0C2XQ30"/>
<dbReference type="PANTHER" id="PTHR15323:SF6">
    <property type="entry name" value="CELL DIVISION CYCLE PROTEIN 123 HOMOLOG"/>
    <property type="match status" value="1"/>
</dbReference>
<dbReference type="AlphaFoldDB" id="A0A0C2XQ30"/>
<evidence type="ECO:0000256" key="2">
    <source>
        <dbReference type="SAM" id="MobiDB-lite"/>
    </source>
</evidence>
<evidence type="ECO:0000256" key="1">
    <source>
        <dbReference type="ARBA" id="ARBA00011047"/>
    </source>
</evidence>
<dbReference type="HOGENOM" id="CLU_034402_2_0_1"/>
<dbReference type="PANTHER" id="PTHR15323">
    <property type="entry name" value="D123 PROTEIN"/>
    <property type="match status" value="1"/>
</dbReference>
<feature type="compositionally biased region" description="Acidic residues" evidence="2">
    <location>
        <begin position="69"/>
        <end position="78"/>
    </location>
</feature>
<gene>
    <name evidence="3" type="ORF">M408DRAFT_322150</name>
</gene>
<proteinExistence type="inferred from homology"/>
<dbReference type="Proteomes" id="UP000054097">
    <property type="component" value="Unassembled WGS sequence"/>
</dbReference>
<reference evidence="4" key="2">
    <citation type="submission" date="2015-01" db="EMBL/GenBank/DDBJ databases">
        <title>Evolutionary Origins and Diversification of the Mycorrhizal Mutualists.</title>
        <authorList>
            <consortium name="DOE Joint Genome Institute"/>
            <consortium name="Mycorrhizal Genomics Consortium"/>
            <person name="Kohler A."/>
            <person name="Kuo A."/>
            <person name="Nagy L.G."/>
            <person name="Floudas D."/>
            <person name="Copeland A."/>
            <person name="Barry K.W."/>
            <person name="Cichocki N."/>
            <person name="Veneault-Fourrey C."/>
            <person name="LaButti K."/>
            <person name="Lindquist E.A."/>
            <person name="Lipzen A."/>
            <person name="Lundell T."/>
            <person name="Morin E."/>
            <person name="Murat C."/>
            <person name="Riley R."/>
            <person name="Ohm R."/>
            <person name="Sun H."/>
            <person name="Tunlid A."/>
            <person name="Henrissat B."/>
            <person name="Grigoriev I.V."/>
            <person name="Hibbett D.S."/>
            <person name="Martin F."/>
        </authorList>
    </citation>
    <scope>NUCLEOTIDE SEQUENCE [LARGE SCALE GENOMIC DNA]</scope>
    <source>
        <strain evidence="4">MAFF 305830</strain>
    </source>
</reference>
<dbReference type="GO" id="GO:0005737">
    <property type="term" value="C:cytoplasm"/>
    <property type="evidence" value="ECO:0007669"/>
    <property type="project" value="TreeGrafter"/>
</dbReference>
<evidence type="ECO:0000313" key="4">
    <source>
        <dbReference type="Proteomes" id="UP000054097"/>
    </source>
</evidence>
<sequence>MTSKLELFPPLTSKDVLDCQFSSWYPKFSRVSIKSTVIKPLPDNFLDYLQSDGVFAPKGSDDRSHSSEQGDDSEDEPLETSSPFAFPDLDEKIRGVILDYGSVFPKLNWSAPKDAQWMLSTTEFMRCTSPAEVYLAFKASDFIQHDLVASSAFEGVKDIDVEAIKIPLELVLRKWYSFDRSREFRCFVRDGVLIAACQRDMVFYDFLATPTTRSLISGTIQTFWKEQVQKQWERTNYVFDILLTRNLEKAHIVDFNPFAPKTDSLLFTYEELSALFIASGEPGFSAELRIIDTPSHPYANLNAPQNRHNMVPLDALALSSGRDASDYATAFADAIQRANAEL</sequence>
<dbReference type="EMBL" id="KN824283">
    <property type="protein sequence ID" value="KIM31062.1"/>
    <property type="molecule type" value="Genomic_DNA"/>
</dbReference>